<sequence length="552" mass="60632">MAQTNGCRGQSRWTLEGKTALVTGGTKGLGHAVVEELAELGAIVHTCARNEADLDECLREWKMKGFKVTGSICDASSRREREMLMDKVSALFNGKLNILINNVGTSIRKPTVEYTAEDFSVLMATNFESAYHLSQLAHPLLKASGAGNIILMSSIAGLVSLNTGNSIYAATKGPWSVIKCTPESVFHQKYAHSPLAKGTRPRPATDGHHNNINVVEIALSMLLFGELGAIVHTCARNEAELNECLREWKTKCFKVTGSVCDASSRAEREKLMKQVSSLFNGKLNILINNVGTNYTTKPTVEYMAEDLSFLMSTNFESAYHLSQLAHPLLKASGAGNIILVSSVCGVLSTNLGTIYAATKGAMNQLAKNLACEWARDNIRINSVAPWFITTPLTEPYLSDEKFLEEVKCRTPMERPGEPKEREIYTGSFFRFEEAINQLAKNLACEWARDNIEVNSIASWFIGTPFAESHLSNEKYLEEIKRRTPMACIAEPKEVSSLAAFLCMPAGCSLLHIGQTICVDGGFTVNGFFFPSTRSWLTVSNSLAISKKKRKKG</sequence>
<comment type="caution">
    <text evidence="1">The sequence shown here is derived from an EMBL/GenBank/DDBJ whole genome shotgun (WGS) entry which is preliminary data.</text>
</comment>
<reference evidence="2" key="1">
    <citation type="journal article" date="2023" name="Hortic. Res.">
        <title>A chromosome-level phased genome enabling allele-level studies in sweet orange: a case study on citrus Huanglongbing tolerance.</title>
        <authorList>
            <person name="Wu B."/>
            <person name="Yu Q."/>
            <person name="Deng Z."/>
            <person name="Duan Y."/>
            <person name="Luo F."/>
            <person name="Gmitter F. Jr."/>
        </authorList>
    </citation>
    <scope>NUCLEOTIDE SEQUENCE [LARGE SCALE GENOMIC DNA]</scope>
    <source>
        <strain evidence="2">cv. Valencia</strain>
    </source>
</reference>
<organism evidence="1 2">
    <name type="scientific">Citrus sinensis</name>
    <name type="common">Sweet orange</name>
    <name type="synonym">Citrus aurantium var. sinensis</name>
    <dbReference type="NCBI Taxonomy" id="2711"/>
    <lineage>
        <taxon>Eukaryota</taxon>
        <taxon>Viridiplantae</taxon>
        <taxon>Streptophyta</taxon>
        <taxon>Embryophyta</taxon>
        <taxon>Tracheophyta</taxon>
        <taxon>Spermatophyta</taxon>
        <taxon>Magnoliopsida</taxon>
        <taxon>eudicotyledons</taxon>
        <taxon>Gunneridae</taxon>
        <taxon>Pentapetalae</taxon>
        <taxon>rosids</taxon>
        <taxon>malvids</taxon>
        <taxon>Sapindales</taxon>
        <taxon>Rutaceae</taxon>
        <taxon>Aurantioideae</taxon>
        <taxon>Citrus</taxon>
    </lineage>
</organism>
<dbReference type="EMBL" id="CM039177">
    <property type="protein sequence ID" value="KAH9701444.1"/>
    <property type="molecule type" value="Genomic_DNA"/>
</dbReference>
<dbReference type="Proteomes" id="UP000829398">
    <property type="component" value="Chromosome 8"/>
</dbReference>
<evidence type="ECO:0000313" key="1">
    <source>
        <dbReference type="EMBL" id="KAH9701444.1"/>
    </source>
</evidence>
<evidence type="ECO:0000313" key="2">
    <source>
        <dbReference type="Proteomes" id="UP000829398"/>
    </source>
</evidence>
<keyword evidence="2" id="KW-1185">Reference proteome</keyword>
<protein>
    <submittedName>
        <fullName evidence="1">Tropinone reductase</fullName>
    </submittedName>
</protein>
<proteinExistence type="predicted"/>
<name>A0ACB8IX08_CITSI</name>
<gene>
    <name evidence="1" type="ORF">KPL71_024993</name>
</gene>
<accession>A0ACB8IX08</accession>